<reference evidence="8 9" key="1">
    <citation type="submission" date="2014-04" db="EMBL/GenBank/DDBJ databases">
        <authorList>
            <consortium name="International Citrus Genome Consortium"/>
            <person name="Gmitter F."/>
            <person name="Chen C."/>
            <person name="Farmerie W."/>
            <person name="Harkins T."/>
            <person name="Desany B."/>
            <person name="Mohiuddin M."/>
            <person name="Kodira C."/>
            <person name="Borodovsky M."/>
            <person name="Lomsadze A."/>
            <person name="Burns P."/>
            <person name="Jenkins J."/>
            <person name="Prochnik S."/>
            <person name="Shu S."/>
            <person name="Chapman J."/>
            <person name="Pitluck S."/>
            <person name="Schmutz J."/>
            <person name="Rokhsar D."/>
        </authorList>
    </citation>
    <scope>NUCLEOTIDE SEQUENCE</scope>
</reference>
<keyword evidence="4 6" id="KW-1133">Transmembrane helix</keyword>
<dbReference type="InterPro" id="IPR037185">
    <property type="entry name" value="EmrE-like"/>
</dbReference>
<dbReference type="EMBL" id="KK784875">
    <property type="protein sequence ID" value="KDO82538.1"/>
    <property type="molecule type" value="Genomic_DNA"/>
</dbReference>
<organism evidence="8 9">
    <name type="scientific">Citrus sinensis</name>
    <name type="common">Sweet orange</name>
    <name type="synonym">Citrus aurantium var. sinensis</name>
    <dbReference type="NCBI Taxonomy" id="2711"/>
    <lineage>
        <taxon>Eukaryota</taxon>
        <taxon>Viridiplantae</taxon>
        <taxon>Streptophyta</taxon>
        <taxon>Embryophyta</taxon>
        <taxon>Tracheophyta</taxon>
        <taxon>Spermatophyta</taxon>
        <taxon>Magnoliopsida</taxon>
        <taxon>eudicotyledons</taxon>
        <taxon>Gunneridae</taxon>
        <taxon>Pentapetalae</taxon>
        <taxon>rosids</taxon>
        <taxon>malvids</taxon>
        <taxon>Sapindales</taxon>
        <taxon>Rutaceae</taxon>
        <taxon>Aurantioideae</taxon>
        <taxon>Citrus</taxon>
    </lineage>
</organism>
<dbReference type="InterPro" id="IPR000620">
    <property type="entry name" value="EamA_dom"/>
</dbReference>
<sequence length="325" mass="35283">MWSVGVTAVMVAVECLEVGSSTLNKAAMNKGTSDFVLIVYSNAFAAIFILLPSTFIYYRNRTRPPLTVSIICKIFGLGLISCCVQTCLYVGIGYSSPTLSSAIVDLTPAFTFILALISRMEKLDLRVQSSLAKSIGTMVSIAGALTVTLYKGPALVTGSFFLSLLYIVQTSIIREYPEELMATFICCVFVTIQSTVVALIAERNPNSWRLKPDTELIAIGCSAFFAVALRSLAHTWACHKKGPVYVSMYKPLGIVFAIIMGVTLLGDTLYLGSVVGATIVAFGFYSVIWGQSEEEKMIDDKDIDSLKSSSPKAPLLQTKSIFCRN</sequence>
<dbReference type="AlphaFoldDB" id="A0A067GS35"/>
<evidence type="ECO:0000259" key="7">
    <source>
        <dbReference type="Pfam" id="PF00892"/>
    </source>
</evidence>
<evidence type="ECO:0000256" key="2">
    <source>
        <dbReference type="ARBA" id="ARBA00007635"/>
    </source>
</evidence>
<keyword evidence="3 6" id="KW-0812">Transmembrane</keyword>
<protein>
    <recommendedName>
        <fullName evidence="6">WAT1-related protein</fullName>
    </recommendedName>
</protein>
<feature type="transmembrane region" description="Helical" evidence="6">
    <location>
        <begin position="98"/>
        <end position="118"/>
    </location>
</feature>
<dbReference type="Pfam" id="PF00892">
    <property type="entry name" value="EamA"/>
    <property type="match status" value="1"/>
</dbReference>
<comment type="subcellular location">
    <subcellularLocation>
        <location evidence="1 6">Membrane</location>
        <topology evidence="1 6">Multi-pass membrane protein</topology>
    </subcellularLocation>
</comment>
<feature type="transmembrane region" description="Helical" evidence="6">
    <location>
        <begin position="155"/>
        <end position="173"/>
    </location>
</feature>
<name>A0A067GS35_CITSI</name>
<dbReference type="GO" id="GO:0016020">
    <property type="term" value="C:membrane"/>
    <property type="evidence" value="ECO:0007669"/>
    <property type="project" value="UniProtKB-SubCell"/>
</dbReference>
<feature type="transmembrane region" description="Helical" evidence="6">
    <location>
        <begin position="130"/>
        <end position="149"/>
    </location>
</feature>
<evidence type="ECO:0000313" key="9">
    <source>
        <dbReference type="Proteomes" id="UP000027120"/>
    </source>
</evidence>
<dbReference type="GO" id="GO:0022857">
    <property type="term" value="F:transmembrane transporter activity"/>
    <property type="evidence" value="ECO:0007669"/>
    <property type="project" value="InterPro"/>
</dbReference>
<keyword evidence="9" id="KW-1185">Reference proteome</keyword>
<evidence type="ECO:0000256" key="6">
    <source>
        <dbReference type="RuleBase" id="RU363077"/>
    </source>
</evidence>
<feature type="domain" description="EamA" evidence="7">
    <location>
        <begin position="155"/>
        <end position="287"/>
    </location>
</feature>
<dbReference type="SUPFAM" id="SSF103481">
    <property type="entry name" value="Multidrug resistance efflux transporter EmrE"/>
    <property type="match status" value="2"/>
</dbReference>
<evidence type="ECO:0000256" key="3">
    <source>
        <dbReference type="ARBA" id="ARBA00022692"/>
    </source>
</evidence>
<feature type="transmembrane region" description="Helical" evidence="6">
    <location>
        <begin position="270"/>
        <end position="288"/>
    </location>
</feature>
<keyword evidence="5 6" id="KW-0472">Membrane</keyword>
<evidence type="ECO:0000256" key="4">
    <source>
        <dbReference type="ARBA" id="ARBA00022989"/>
    </source>
</evidence>
<feature type="transmembrane region" description="Helical" evidence="6">
    <location>
        <begin position="39"/>
        <end position="58"/>
    </location>
</feature>
<feature type="transmembrane region" description="Helical" evidence="6">
    <location>
        <begin position="70"/>
        <end position="92"/>
    </location>
</feature>
<dbReference type="SMR" id="A0A067GS35"/>
<proteinExistence type="inferred from homology"/>
<dbReference type="PANTHER" id="PTHR31218">
    <property type="entry name" value="WAT1-RELATED PROTEIN"/>
    <property type="match status" value="1"/>
</dbReference>
<feature type="transmembrane region" description="Helical" evidence="6">
    <location>
        <begin position="180"/>
        <end position="201"/>
    </location>
</feature>
<evidence type="ECO:0000313" key="8">
    <source>
        <dbReference type="EMBL" id="KDO82538.1"/>
    </source>
</evidence>
<comment type="similarity">
    <text evidence="2 6">Belongs to the drug/metabolite transporter (DMT) superfamily. Plant drug/metabolite exporter (P-DME) (TC 2.A.7.4) family.</text>
</comment>
<feature type="transmembrane region" description="Helical" evidence="6">
    <location>
        <begin position="216"/>
        <end position="233"/>
    </location>
</feature>
<dbReference type="Proteomes" id="UP000027120">
    <property type="component" value="Unassembled WGS sequence"/>
</dbReference>
<evidence type="ECO:0000256" key="5">
    <source>
        <dbReference type="ARBA" id="ARBA00023136"/>
    </source>
</evidence>
<feature type="transmembrane region" description="Helical" evidence="6">
    <location>
        <begin position="245"/>
        <end position="264"/>
    </location>
</feature>
<evidence type="ECO:0000256" key="1">
    <source>
        <dbReference type="ARBA" id="ARBA00004141"/>
    </source>
</evidence>
<gene>
    <name evidence="8" type="ORF">CISIN_1g018663mg</name>
</gene>
<dbReference type="InterPro" id="IPR030184">
    <property type="entry name" value="WAT1-related"/>
</dbReference>
<accession>A0A067GS35</accession>